<dbReference type="GO" id="GO:0005549">
    <property type="term" value="F:odorant binding"/>
    <property type="evidence" value="ECO:0007669"/>
    <property type="project" value="InterPro"/>
</dbReference>
<reference evidence="11 12" key="1">
    <citation type="submission" date="2022-12" db="EMBL/GenBank/DDBJ databases">
        <title>Chromosome-level genome assembly of true bugs.</title>
        <authorList>
            <person name="Ma L."/>
            <person name="Li H."/>
        </authorList>
    </citation>
    <scope>NUCLEOTIDE SEQUENCE [LARGE SCALE GENOMIC DNA]</scope>
    <source>
        <strain evidence="11">Lab_2022b</strain>
    </source>
</reference>
<gene>
    <name evidence="11" type="ORF">O3M35_000923</name>
</gene>
<comment type="caution">
    <text evidence="11">The sequence shown here is derived from an EMBL/GenBank/DDBJ whole genome shotgun (WGS) entry which is preliminary data.</text>
</comment>
<name>A0AAW1DTJ6_9HEMI</name>
<keyword evidence="7 10" id="KW-0472">Membrane</keyword>
<evidence type="ECO:0000256" key="5">
    <source>
        <dbReference type="ARBA" id="ARBA00022725"/>
    </source>
</evidence>
<evidence type="ECO:0000256" key="6">
    <source>
        <dbReference type="ARBA" id="ARBA00022989"/>
    </source>
</evidence>
<evidence type="ECO:0000256" key="8">
    <source>
        <dbReference type="ARBA" id="ARBA00023170"/>
    </source>
</evidence>
<evidence type="ECO:0000313" key="12">
    <source>
        <dbReference type="Proteomes" id="UP001461498"/>
    </source>
</evidence>
<dbReference type="InterPro" id="IPR004117">
    <property type="entry name" value="7tm6_olfct_rcpt"/>
</dbReference>
<proteinExistence type="inferred from homology"/>
<keyword evidence="3 10" id="KW-0716">Sensory transduction</keyword>
<evidence type="ECO:0000256" key="7">
    <source>
        <dbReference type="ARBA" id="ARBA00023136"/>
    </source>
</evidence>
<dbReference type="Pfam" id="PF02949">
    <property type="entry name" value="7tm_6"/>
    <property type="match status" value="1"/>
</dbReference>
<evidence type="ECO:0000256" key="2">
    <source>
        <dbReference type="ARBA" id="ARBA00022475"/>
    </source>
</evidence>
<evidence type="ECO:0000313" key="11">
    <source>
        <dbReference type="EMBL" id="KAK9512520.1"/>
    </source>
</evidence>
<dbReference type="GO" id="GO:0007165">
    <property type="term" value="P:signal transduction"/>
    <property type="evidence" value="ECO:0007669"/>
    <property type="project" value="UniProtKB-KW"/>
</dbReference>
<dbReference type="AlphaFoldDB" id="A0AAW1DTJ6"/>
<feature type="transmembrane region" description="Helical" evidence="10">
    <location>
        <begin position="110"/>
        <end position="132"/>
    </location>
</feature>
<feature type="transmembrane region" description="Helical" evidence="10">
    <location>
        <begin position="54"/>
        <end position="80"/>
    </location>
</feature>
<organism evidence="11 12">
    <name type="scientific">Rhynocoris fuscipes</name>
    <dbReference type="NCBI Taxonomy" id="488301"/>
    <lineage>
        <taxon>Eukaryota</taxon>
        <taxon>Metazoa</taxon>
        <taxon>Ecdysozoa</taxon>
        <taxon>Arthropoda</taxon>
        <taxon>Hexapoda</taxon>
        <taxon>Insecta</taxon>
        <taxon>Pterygota</taxon>
        <taxon>Neoptera</taxon>
        <taxon>Paraneoptera</taxon>
        <taxon>Hemiptera</taxon>
        <taxon>Heteroptera</taxon>
        <taxon>Panheteroptera</taxon>
        <taxon>Cimicomorpha</taxon>
        <taxon>Reduviidae</taxon>
        <taxon>Harpactorinae</taxon>
        <taxon>Harpactorini</taxon>
        <taxon>Rhynocoris</taxon>
    </lineage>
</organism>
<evidence type="ECO:0000256" key="10">
    <source>
        <dbReference type="RuleBase" id="RU351113"/>
    </source>
</evidence>
<keyword evidence="6 10" id="KW-1133">Transmembrane helix</keyword>
<dbReference type="PANTHER" id="PTHR21137:SF35">
    <property type="entry name" value="ODORANT RECEPTOR 19A-RELATED"/>
    <property type="match status" value="1"/>
</dbReference>
<sequence length="344" mass="39389">MVIAQFVLVALNMKRKNTAILHRYMAKGLSEYDSETENYRNKSNEEIKNKKNKLMILILIGYITLAIFFFIAAPLINAYLSDNSDRKKSEYGVTMNLPVPQWISFGTDTLITYSTALCMQMMVGGIGVVFYFTGDVLFFNCSLKIASEIDLLIISIERLPERTLSLYRTMHDNRNVCFSKIRENTDLLNCYKECLKQNVKHQQHIIKMFNSFFTVTGPSMFFILSIESILIGLSATIFVLAKGNYRGRISLSGFCSFEILNVFFVCWNADQIYSASQKLSMSLYSANWPLVDKSNARTILCMMIGSKEPLVMNYLNLMKINYETFTLVMNSAYSYLNILFASVE</sequence>
<keyword evidence="2" id="KW-1003">Cell membrane</keyword>
<comment type="caution">
    <text evidence="10">Lacks conserved residue(s) required for the propagation of feature annotation.</text>
</comment>
<evidence type="ECO:0000256" key="4">
    <source>
        <dbReference type="ARBA" id="ARBA00022692"/>
    </source>
</evidence>
<dbReference type="PANTHER" id="PTHR21137">
    <property type="entry name" value="ODORANT RECEPTOR"/>
    <property type="match status" value="1"/>
</dbReference>
<protein>
    <recommendedName>
        <fullName evidence="10">Odorant receptor</fullName>
    </recommendedName>
</protein>
<evidence type="ECO:0000256" key="1">
    <source>
        <dbReference type="ARBA" id="ARBA00004651"/>
    </source>
</evidence>
<dbReference type="GO" id="GO:0004984">
    <property type="term" value="F:olfactory receptor activity"/>
    <property type="evidence" value="ECO:0007669"/>
    <property type="project" value="InterPro"/>
</dbReference>
<feature type="transmembrane region" description="Helical" evidence="10">
    <location>
        <begin position="220"/>
        <end position="241"/>
    </location>
</feature>
<keyword evidence="9 10" id="KW-0807">Transducer</keyword>
<evidence type="ECO:0000256" key="3">
    <source>
        <dbReference type="ARBA" id="ARBA00022606"/>
    </source>
</evidence>
<accession>A0AAW1DTJ6</accession>
<dbReference type="GO" id="GO:0005886">
    <property type="term" value="C:plasma membrane"/>
    <property type="evidence" value="ECO:0007669"/>
    <property type="project" value="UniProtKB-SubCell"/>
</dbReference>
<keyword evidence="8 10" id="KW-0675">Receptor</keyword>
<keyword evidence="5 10" id="KW-0552">Olfaction</keyword>
<dbReference type="EMBL" id="JAPXFL010000001">
    <property type="protein sequence ID" value="KAK9512520.1"/>
    <property type="molecule type" value="Genomic_DNA"/>
</dbReference>
<dbReference type="Proteomes" id="UP001461498">
    <property type="component" value="Unassembled WGS sequence"/>
</dbReference>
<keyword evidence="4 10" id="KW-0812">Transmembrane</keyword>
<comment type="similarity">
    <text evidence="10">Belongs to the insect chemoreceptor superfamily. Heteromeric odorant receptor channel (TC 1.A.69) family.</text>
</comment>
<comment type="subcellular location">
    <subcellularLocation>
        <location evidence="1 10">Cell membrane</location>
        <topology evidence="1 10">Multi-pass membrane protein</topology>
    </subcellularLocation>
</comment>
<evidence type="ECO:0000256" key="9">
    <source>
        <dbReference type="ARBA" id="ARBA00023224"/>
    </source>
</evidence>
<keyword evidence="12" id="KW-1185">Reference proteome</keyword>